<evidence type="ECO:0000256" key="1">
    <source>
        <dbReference type="SAM" id="SignalP"/>
    </source>
</evidence>
<proteinExistence type="predicted"/>
<evidence type="ECO:0000313" key="3">
    <source>
        <dbReference type="Proteomes" id="UP000593562"/>
    </source>
</evidence>
<accession>A0A7J7DDL9</accession>
<feature type="signal peptide" evidence="1">
    <location>
        <begin position="1"/>
        <end position="27"/>
    </location>
</feature>
<evidence type="ECO:0000313" key="2">
    <source>
        <dbReference type="EMBL" id="KAF5744348.1"/>
    </source>
</evidence>
<dbReference type="Proteomes" id="UP000593562">
    <property type="component" value="Unassembled WGS sequence"/>
</dbReference>
<dbReference type="EMBL" id="JAAARO010000008">
    <property type="protein sequence ID" value="KAF5744348.1"/>
    <property type="molecule type" value="Genomic_DNA"/>
</dbReference>
<comment type="caution">
    <text evidence="2">The sequence shown here is derived from an EMBL/GenBank/DDBJ whole genome shotgun (WGS) entry which is preliminary data.</text>
</comment>
<dbReference type="AlphaFoldDB" id="A0A7J7DDL9"/>
<gene>
    <name evidence="2" type="ORF">HS088_TW08G00951</name>
</gene>
<dbReference type="InParanoid" id="A0A7J7DDL9"/>
<feature type="chain" id="PRO_5029592650" evidence="1">
    <location>
        <begin position="28"/>
        <end position="111"/>
    </location>
</feature>
<protein>
    <submittedName>
        <fullName evidence="2">Uncharacterized protein</fullName>
    </submittedName>
</protein>
<organism evidence="2 3">
    <name type="scientific">Tripterygium wilfordii</name>
    <name type="common">Thunder God vine</name>
    <dbReference type="NCBI Taxonomy" id="458696"/>
    <lineage>
        <taxon>Eukaryota</taxon>
        <taxon>Viridiplantae</taxon>
        <taxon>Streptophyta</taxon>
        <taxon>Embryophyta</taxon>
        <taxon>Tracheophyta</taxon>
        <taxon>Spermatophyta</taxon>
        <taxon>Magnoliopsida</taxon>
        <taxon>eudicotyledons</taxon>
        <taxon>Gunneridae</taxon>
        <taxon>Pentapetalae</taxon>
        <taxon>rosids</taxon>
        <taxon>fabids</taxon>
        <taxon>Celastrales</taxon>
        <taxon>Celastraceae</taxon>
        <taxon>Tripterygium</taxon>
    </lineage>
</organism>
<reference evidence="2 3" key="1">
    <citation type="journal article" date="2020" name="Nat. Commun.">
        <title>Genome of Tripterygium wilfordii and identification of cytochrome P450 involved in triptolide biosynthesis.</title>
        <authorList>
            <person name="Tu L."/>
            <person name="Su P."/>
            <person name="Zhang Z."/>
            <person name="Gao L."/>
            <person name="Wang J."/>
            <person name="Hu T."/>
            <person name="Zhou J."/>
            <person name="Zhang Y."/>
            <person name="Zhao Y."/>
            <person name="Liu Y."/>
            <person name="Song Y."/>
            <person name="Tong Y."/>
            <person name="Lu Y."/>
            <person name="Yang J."/>
            <person name="Xu C."/>
            <person name="Jia M."/>
            <person name="Peters R.J."/>
            <person name="Huang L."/>
            <person name="Gao W."/>
        </authorList>
    </citation>
    <scope>NUCLEOTIDE SEQUENCE [LARGE SCALE GENOMIC DNA]</scope>
    <source>
        <strain evidence="3">cv. XIE 37</strain>
        <tissue evidence="2">Leaf</tissue>
    </source>
</reference>
<sequence length="111" mass="12742">MNCLHKPPLHDCSLCLILLMLLDAGLSQFLTSSPLLHTKQPRYNSLSRPGRFANAEAKPSIVVVKIESDLSPLSFLIFLGLRKEIDLPSIYLDVMFLWETMKEMEFYSFYC</sequence>
<name>A0A7J7DDL9_TRIWF</name>
<keyword evidence="3" id="KW-1185">Reference proteome</keyword>
<keyword evidence="1" id="KW-0732">Signal</keyword>